<protein>
    <submittedName>
        <fullName evidence="1">Uncharacterized protein</fullName>
    </submittedName>
</protein>
<proteinExistence type="predicted"/>
<name>A0A482ILD2_9BURK</name>
<sequence>MDKYQIDAPFSPQVFEDVSGGLFPGSLESYQRSHDQRFRYPTDTNGHVFKESGEFDAIAYQAAIQKFHSQVCRMVARIEFDWWSY</sequence>
<dbReference type="AlphaFoldDB" id="A0A482ILD2"/>
<dbReference type="Proteomes" id="UP000253772">
    <property type="component" value="Chromosome c1"/>
</dbReference>
<dbReference type="EMBL" id="CP037900">
    <property type="protein sequence ID" value="QBP09915.1"/>
    <property type="molecule type" value="Genomic_DNA"/>
</dbReference>
<evidence type="ECO:0000313" key="2">
    <source>
        <dbReference type="Proteomes" id="UP000253772"/>
    </source>
</evidence>
<dbReference type="RefSeq" id="WP_024569853.1">
    <property type="nucleotide sequence ID" value="NZ_CP037900.1"/>
</dbReference>
<accession>A0A482ILD2</accession>
<evidence type="ECO:0000313" key="1">
    <source>
        <dbReference type="EMBL" id="QBP09915.1"/>
    </source>
</evidence>
<dbReference type="OrthoDB" id="9134080at2"/>
<gene>
    <name evidence="1" type="ORF">DDF84_009130</name>
</gene>
<organism evidence="1 2">
    <name type="scientific">Cupriavidus metallidurans</name>
    <dbReference type="NCBI Taxonomy" id="119219"/>
    <lineage>
        <taxon>Bacteria</taxon>
        <taxon>Pseudomonadati</taxon>
        <taxon>Pseudomonadota</taxon>
        <taxon>Betaproteobacteria</taxon>
        <taxon>Burkholderiales</taxon>
        <taxon>Burkholderiaceae</taxon>
        <taxon>Cupriavidus</taxon>
    </lineage>
</organism>
<reference evidence="1 2" key="1">
    <citation type="submission" date="2019-03" db="EMBL/GenBank/DDBJ databases">
        <title>Comparative insights into the high quality Complete genome sequence of highly metal resistant Cupriavidus metallidurans strain BS1 isolated from a gold-copper mine.</title>
        <authorList>
            <person name="Mazhar H.S."/>
            <person name="Rensing C."/>
        </authorList>
    </citation>
    <scope>NUCLEOTIDE SEQUENCE [LARGE SCALE GENOMIC DNA]</scope>
    <source>
        <strain evidence="1 2">BS1</strain>
    </source>
</reference>